<dbReference type="PROSITE" id="PS51375">
    <property type="entry name" value="PPR"/>
    <property type="match status" value="3"/>
</dbReference>
<dbReference type="Proteomes" id="UP000737018">
    <property type="component" value="Unassembled WGS sequence"/>
</dbReference>
<dbReference type="OrthoDB" id="185373at2759"/>
<protein>
    <recommendedName>
        <fullName evidence="6">Pentatricopeptide repeat-containing protein</fullName>
    </recommendedName>
</protein>
<proteinExistence type="inferred from homology"/>
<sequence>MAPLYQNPVTNSVLEPRSVVVKPRTVVLTPLFTSPDNDQRRADQETDLQGFDHGDFVQLTHELYMNGFLTAVRCSKMRFPTAILNHPVESLHFHFHFHFHLLIKPFSSIASLPVDHHHYHHDPNPNPNPDPLQPDLPTQLYSILSRPDWRKHPSLKKLVPSISPSHVSSVFSLNLHQLDPQTALSFFYWISQNKPGFQHSVQSHSSLLHILIHYHFIGAAEKIRISMIKSCQSQDDAAFVLDALRRMSREKNNGEFQFKFTLKSYNMLLMSLSKFLMVEEMKCVYLEMLRDMISPNIYTLNTMVNGYCKLGNVVEAELYLSKILQAGLNPDTFTYTSLILGHCRNKDVDRAYRVFNLMPQKGCRRNEVSYTNLIHGLCEATRVDDALELFSQMREDYCHP</sequence>
<dbReference type="Gene3D" id="1.25.40.10">
    <property type="entry name" value="Tetratricopeptide repeat domain"/>
    <property type="match status" value="2"/>
</dbReference>
<evidence type="ECO:0000256" key="3">
    <source>
        <dbReference type="PROSITE-ProRule" id="PRU00708"/>
    </source>
</evidence>
<gene>
    <name evidence="4" type="ORF">CMV_015180</name>
</gene>
<keyword evidence="5" id="KW-1185">Reference proteome</keyword>
<dbReference type="InterPro" id="IPR002885">
    <property type="entry name" value="PPR_rpt"/>
</dbReference>
<dbReference type="Pfam" id="PF12854">
    <property type="entry name" value="PPR_1"/>
    <property type="match status" value="1"/>
</dbReference>
<evidence type="ECO:0008006" key="6">
    <source>
        <dbReference type="Google" id="ProtNLM"/>
    </source>
</evidence>
<feature type="repeat" description="PPR" evidence="3">
    <location>
        <begin position="296"/>
        <end position="330"/>
    </location>
</feature>
<dbReference type="InterPro" id="IPR051240">
    <property type="entry name" value="Mito_RNA-Proc/Resp"/>
</dbReference>
<organism evidence="4 5">
    <name type="scientific">Castanea mollissima</name>
    <name type="common">Chinese chestnut</name>
    <dbReference type="NCBI Taxonomy" id="60419"/>
    <lineage>
        <taxon>Eukaryota</taxon>
        <taxon>Viridiplantae</taxon>
        <taxon>Streptophyta</taxon>
        <taxon>Embryophyta</taxon>
        <taxon>Tracheophyta</taxon>
        <taxon>Spermatophyta</taxon>
        <taxon>Magnoliopsida</taxon>
        <taxon>eudicotyledons</taxon>
        <taxon>Gunneridae</taxon>
        <taxon>Pentapetalae</taxon>
        <taxon>rosids</taxon>
        <taxon>fabids</taxon>
        <taxon>Fagales</taxon>
        <taxon>Fagaceae</taxon>
        <taxon>Castanea</taxon>
    </lineage>
</organism>
<accession>A0A8J4QWK5</accession>
<keyword evidence="2" id="KW-0677">Repeat</keyword>
<comment type="caution">
    <text evidence="4">The sequence shown here is derived from an EMBL/GenBank/DDBJ whole genome shotgun (WGS) entry which is preliminary data.</text>
</comment>
<evidence type="ECO:0000313" key="5">
    <source>
        <dbReference type="Proteomes" id="UP000737018"/>
    </source>
</evidence>
<comment type="similarity">
    <text evidence="1">Belongs to the PPR family. P subfamily.</text>
</comment>
<dbReference type="AlphaFoldDB" id="A0A8J4QWK5"/>
<dbReference type="NCBIfam" id="TIGR00756">
    <property type="entry name" value="PPR"/>
    <property type="match status" value="3"/>
</dbReference>
<evidence type="ECO:0000256" key="1">
    <source>
        <dbReference type="ARBA" id="ARBA00007626"/>
    </source>
</evidence>
<name>A0A8J4QWK5_9ROSI</name>
<evidence type="ECO:0000313" key="4">
    <source>
        <dbReference type="EMBL" id="KAF3960067.1"/>
    </source>
</evidence>
<dbReference type="InterPro" id="IPR011990">
    <property type="entry name" value="TPR-like_helical_dom_sf"/>
</dbReference>
<feature type="repeat" description="PPR" evidence="3">
    <location>
        <begin position="366"/>
        <end position="400"/>
    </location>
</feature>
<feature type="repeat" description="PPR" evidence="3">
    <location>
        <begin position="331"/>
        <end position="365"/>
    </location>
</feature>
<dbReference type="PANTHER" id="PTHR47933">
    <property type="entry name" value="PENTATRICOPEPTIDE REPEAT-CONTAINING PROTEIN 1, MITOCHONDRIAL"/>
    <property type="match status" value="1"/>
</dbReference>
<feature type="non-terminal residue" evidence="4">
    <location>
        <position position="1"/>
    </location>
</feature>
<dbReference type="Pfam" id="PF13041">
    <property type="entry name" value="PPR_2"/>
    <property type="match status" value="1"/>
</dbReference>
<dbReference type="EMBL" id="JRKL02002185">
    <property type="protein sequence ID" value="KAF3960067.1"/>
    <property type="molecule type" value="Genomic_DNA"/>
</dbReference>
<evidence type="ECO:0000256" key="2">
    <source>
        <dbReference type="ARBA" id="ARBA00022737"/>
    </source>
</evidence>
<reference evidence="4" key="1">
    <citation type="submission" date="2020-03" db="EMBL/GenBank/DDBJ databases">
        <title>Castanea mollissima Vanexum genome sequencing.</title>
        <authorList>
            <person name="Staton M."/>
        </authorList>
    </citation>
    <scope>NUCLEOTIDE SEQUENCE</scope>
    <source>
        <tissue evidence="4">Leaf</tissue>
    </source>
</reference>
<dbReference type="Pfam" id="PF01535">
    <property type="entry name" value="PPR"/>
    <property type="match status" value="1"/>
</dbReference>
<dbReference type="PANTHER" id="PTHR47933:SF71">
    <property type="entry name" value="PENTATRICOPEPTIDE REPEAT (PPR) SUPERFAMILY PROTEIN"/>
    <property type="match status" value="1"/>
</dbReference>
<dbReference type="GO" id="GO:0003729">
    <property type="term" value="F:mRNA binding"/>
    <property type="evidence" value="ECO:0007669"/>
    <property type="project" value="TreeGrafter"/>
</dbReference>